<dbReference type="InterPro" id="IPR005829">
    <property type="entry name" value="Sugar_transporter_CS"/>
</dbReference>
<feature type="transmembrane region" description="Helical" evidence="5">
    <location>
        <begin position="416"/>
        <end position="434"/>
    </location>
</feature>
<evidence type="ECO:0000256" key="3">
    <source>
        <dbReference type="ARBA" id="ARBA00022989"/>
    </source>
</evidence>
<evidence type="ECO:0000256" key="2">
    <source>
        <dbReference type="ARBA" id="ARBA00022692"/>
    </source>
</evidence>
<name>N9AHK1_9GAMM</name>
<feature type="transmembrane region" description="Helical" evidence="5">
    <location>
        <begin position="295"/>
        <end position="315"/>
    </location>
</feature>
<feature type="transmembrane region" description="Helical" evidence="5">
    <location>
        <begin position="92"/>
        <end position="111"/>
    </location>
</feature>
<sequence>MSQNQQSIDVQSFIDRNPLSRSQKLIIWLCFIIVAIDGFDTAAVGFIAPALKAEWALEATSLAPLFGAGLFGLMAGALVFGPLSDKLGRKTILIGSIFVFGLASLISAFATDLESLIFWRFVTGLGLGGAMPNAITLTSEYSPTRRRSNLVTLMFCGFTIGSALGGILSAQLLPSIGWHGILMIGGIAPLATIPFLLVFLPESLKFLVLKNKAQEKIDKIVRKIAPHVADIPHLVPIPNEINQTGIRDLFSRQYALGTFLIWCTFFMSLLIIYLISSWMPTMLTNHGFNLENASWVTSVFQIGGTIGAIVIGYMMDKTDSTKVLSMAYILGAVFLVCLGFGIENAMMPLLLLGMFGVGIGISGSQVGVNAFSSSFYPTHCRATGVSWANAVGRSGSVAGSVIGGWLMSLNLTTFEILSLLAVPALFAAFALFMLKQMKKKAVKAEYTAVAQS</sequence>
<evidence type="ECO:0000256" key="1">
    <source>
        <dbReference type="ARBA" id="ARBA00004141"/>
    </source>
</evidence>
<feature type="domain" description="Major facilitator superfamily (MFS) profile" evidence="6">
    <location>
        <begin position="26"/>
        <end position="439"/>
    </location>
</feature>
<dbReference type="SUPFAM" id="SSF103473">
    <property type="entry name" value="MFS general substrate transporter"/>
    <property type="match status" value="1"/>
</dbReference>
<comment type="caution">
    <text evidence="7">The sequence shown here is derived from an EMBL/GenBank/DDBJ whole genome shotgun (WGS) entry which is preliminary data.</text>
</comment>
<dbReference type="GO" id="GO:0005886">
    <property type="term" value="C:plasma membrane"/>
    <property type="evidence" value="ECO:0007669"/>
    <property type="project" value="TreeGrafter"/>
</dbReference>
<feature type="transmembrane region" description="Helical" evidence="5">
    <location>
        <begin position="150"/>
        <end position="170"/>
    </location>
</feature>
<keyword evidence="4 5" id="KW-0472">Membrane</keyword>
<evidence type="ECO:0000313" key="7">
    <source>
        <dbReference type="EMBL" id="ENV43155.1"/>
    </source>
</evidence>
<proteinExistence type="predicted"/>
<dbReference type="HOGENOM" id="CLU_001265_46_4_6"/>
<dbReference type="RefSeq" id="WP_004895803.1">
    <property type="nucleotide sequence ID" value="NZ_KB849579.1"/>
</dbReference>
<evidence type="ECO:0000313" key="8">
    <source>
        <dbReference type="Proteomes" id="UP000018440"/>
    </source>
</evidence>
<dbReference type="AlphaFoldDB" id="N9AHK1"/>
<dbReference type="Gene3D" id="1.20.1250.20">
    <property type="entry name" value="MFS general substrate transporter like domains"/>
    <property type="match status" value="1"/>
</dbReference>
<evidence type="ECO:0000259" key="6">
    <source>
        <dbReference type="PROSITE" id="PS50850"/>
    </source>
</evidence>
<gene>
    <name evidence="7" type="ORF">F955_02898</name>
</gene>
<dbReference type="PROSITE" id="PS00217">
    <property type="entry name" value="SUGAR_TRANSPORT_2"/>
    <property type="match status" value="1"/>
</dbReference>
<feature type="transmembrane region" description="Helical" evidence="5">
    <location>
        <begin position="25"/>
        <end position="50"/>
    </location>
</feature>
<dbReference type="PANTHER" id="PTHR23508:SF10">
    <property type="entry name" value="CARBOXYLIC ACID TRANSPORTER PROTEIN HOMOLOG"/>
    <property type="match status" value="1"/>
</dbReference>
<evidence type="ECO:0000256" key="4">
    <source>
        <dbReference type="ARBA" id="ARBA00023136"/>
    </source>
</evidence>
<organism evidence="7 8">
    <name type="scientific">Acinetobacter schindleri CIP 107287</name>
    <dbReference type="NCBI Taxonomy" id="1217988"/>
    <lineage>
        <taxon>Bacteria</taxon>
        <taxon>Pseudomonadati</taxon>
        <taxon>Pseudomonadota</taxon>
        <taxon>Gammaproteobacteria</taxon>
        <taxon>Moraxellales</taxon>
        <taxon>Moraxellaceae</taxon>
        <taxon>Acinetobacter</taxon>
    </lineage>
</organism>
<comment type="subcellular location">
    <subcellularLocation>
        <location evidence="1">Membrane</location>
        <topology evidence="1">Multi-pass membrane protein</topology>
    </subcellularLocation>
</comment>
<dbReference type="Pfam" id="PF07690">
    <property type="entry name" value="MFS_1"/>
    <property type="match status" value="1"/>
</dbReference>
<dbReference type="InterPro" id="IPR011701">
    <property type="entry name" value="MFS"/>
</dbReference>
<keyword evidence="2 5" id="KW-0812">Transmembrane</keyword>
<feature type="transmembrane region" description="Helical" evidence="5">
    <location>
        <begin position="62"/>
        <end position="80"/>
    </location>
</feature>
<accession>N9AHK1</accession>
<dbReference type="PANTHER" id="PTHR23508">
    <property type="entry name" value="CARBOXYLIC ACID TRANSPORTER PROTEIN HOMOLOG"/>
    <property type="match status" value="1"/>
</dbReference>
<feature type="transmembrane region" description="Helical" evidence="5">
    <location>
        <begin position="254"/>
        <end position="275"/>
    </location>
</feature>
<feature type="transmembrane region" description="Helical" evidence="5">
    <location>
        <begin position="327"/>
        <end position="347"/>
    </location>
</feature>
<reference evidence="7 8" key="1">
    <citation type="submission" date="2013-02" db="EMBL/GenBank/DDBJ databases">
        <title>The Genome Sequence of Acinetobacter schindleri CIP 107287.</title>
        <authorList>
            <consortium name="The Broad Institute Genome Sequencing Platform"/>
            <consortium name="The Broad Institute Genome Sequencing Center for Infectious Disease"/>
            <person name="Cerqueira G."/>
            <person name="Feldgarden M."/>
            <person name="Courvalin P."/>
            <person name="Perichon B."/>
            <person name="Grillot-Courvalin C."/>
            <person name="Clermont D."/>
            <person name="Rocha E."/>
            <person name="Yoon E.-J."/>
            <person name="Nemec A."/>
            <person name="Walker B."/>
            <person name="Young S.K."/>
            <person name="Zeng Q."/>
            <person name="Gargeya S."/>
            <person name="Fitzgerald M."/>
            <person name="Haas B."/>
            <person name="Abouelleil A."/>
            <person name="Alvarado L."/>
            <person name="Arachchi H.M."/>
            <person name="Berlin A.M."/>
            <person name="Chapman S.B."/>
            <person name="Dewar J."/>
            <person name="Goldberg J."/>
            <person name="Griggs A."/>
            <person name="Gujja S."/>
            <person name="Hansen M."/>
            <person name="Howarth C."/>
            <person name="Imamovic A."/>
            <person name="Larimer J."/>
            <person name="McCowan C."/>
            <person name="Murphy C."/>
            <person name="Neiman D."/>
            <person name="Pearson M."/>
            <person name="Priest M."/>
            <person name="Roberts A."/>
            <person name="Saif S."/>
            <person name="Shea T."/>
            <person name="Sisk P."/>
            <person name="Sykes S."/>
            <person name="Wortman J."/>
            <person name="Nusbaum C."/>
            <person name="Birren B."/>
        </authorList>
    </citation>
    <scope>NUCLEOTIDE SEQUENCE [LARGE SCALE GENOMIC DNA]</scope>
    <source>
        <strain evidence="7 8">CIP 107287</strain>
    </source>
</reference>
<protein>
    <recommendedName>
        <fullName evidence="6">Major facilitator superfamily (MFS) profile domain-containing protein</fullName>
    </recommendedName>
</protein>
<dbReference type="InterPro" id="IPR020846">
    <property type="entry name" value="MFS_dom"/>
</dbReference>
<dbReference type="EMBL" id="APPQ01000032">
    <property type="protein sequence ID" value="ENV43155.1"/>
    <property type="molecule type" value="Genomic_DNA"/>
</dbReference>
<dbReference type="PROSITE" id="PS50850">
    <property type="entry name" value="MFS"/>
    <property type="match status" value="1"/>
</dbReference>
<dbReference type="Proteomes" id="UP000018440">
    <property type="component" value="Unassembled WGS sequence"/>
</dbReference>
<dbReference type="InterPro" id="IPR036259">
    <property type="entry name" value="MFS_trans_sf"/>
</dbReference>
<dbReference type="GO" id="GO:0046943">
    <property type="term" value="F:carboxylic acid transmembrane transporter activity"/>
    <property type="evidence" value="ECO:0007669"/>
    <property type="project" value="TreeGrafter"/>
</dbReference>
<keyword evidence="3 5" id="KW-1133">Transmembrane helix</keyword>
<dbReference type="PATRIC" id="fig|1217988.3.peg.2783"/>
<feature type="transmembrane region" description="Helical" evidence="5">
    <location>
        <begin position="117"/>
        <end position="138"/>
    </location>
</feature>
<dbReference type="CDD" id="cd17365">
    <property type="entry name" value="MFS_PcaK_like"/>
    <property type="match status" value="1"/>
</dbReference>
<feature type="transmembrane region" description="Helical" evidence="5">
    <location>
        <begin position="176"/>
        <end position="200"/>
    </location>
</feature>
<evidence type="ECO:0000256" key="5">
    <source>
        <dbReference type="SAM" id="Phobius"/>
    </source>
</evidence>